<comment type="caution">
    <text evidence="1">The sequence shown here is derived from an EMBL/GenBank/DDBJ whole genome shotgun (WGS) entry which is preliminary data.</text>
</comment>
<feature type="non-terminal residue" evidence="1">
    <location>
        <position position="1"/>
    </location>
</feature>
<evidence type="ECO:0000313" key="1">
    <source>
        <dbReference type="EMBL" id="MVI55870.1"/>
    </source>
</evidence>
<name>A0A6B0B7N6_STAAU</name>
<reference evidence="1 2" key="1">
    <citation type="submission" date="2019-11" db="EMBL/GenBank/DDBJ databases">
        <title>Implementation of targeted gown and glove precautions to prevent Staphylococcus aureus acquisition in community-based nursing homes.</title>
        <authorList>
            <person name="Stine O.C."/>
        </authorList>
    </citation>
    <scope>NUCLEOTIDE SEQUENCE [LARGE SCALE GENOMIC DNA]</scope>
    <source>
        <strain evidence="1 2">S_4031.LGMP.AI</strain>
    </source>
</reference>
<proteinExistence type="predicted"/>
<protein>
    <submittedName>
        <fullName evidence="1">Peptide resistance ABC transporter permease subunit VraE</fullName>
    </submittedName>
</protein>
<evidence type="ECO:0000313" key="2">
    <source>
        <dbReference type="Proteomes" id="UP000433366"/>
    </source>
</evidence>
<dbReference type="PANTHER" id="PTHR46795:SF3">
    <property type="entry name" value="ABC TRANSPORTER PERMEASE"/>
    <property type="match status" value="1"/>
</dbReference>
<organism evidence="1 2">
    <name type="scientific">Staphylococcus aureus</name>
    <dbReference type="NCBI Taxonomy" id="1280"/>
    <lineage>
        <taxon>Bacteria</taxon>
        <taxon>Bacillati</taxon>
        <taxon>Bacillota</taxon>
        <taxon>Bacilli</taxon>
        <taxon>Bacillales</taxon>
        <taxon>Staphylococcaceae</taxon>
        <taxon>Staphylococcus</taxon>
    </lineage>
</organism>
<dbReference type="Proteomes" id="UP000433366">
    <property type="component" value="Unassembled WGS sequence"/>
</dbReference>
<accession>A0A6B0B7N6</accession>
<dbReference type="PANTHER" id="PTHR46795">
    <property type="entry name" value="ABC TRANSPORTER PERMEASE-RELATED-RELATED"/>
    <property type="match status" value="1"/>
</dbReference>
<dbReference type="InterPro" id="IPR052536">
    <property type="entry name" value="ABC-4_Integral_Memb_Prot"/>
</dbReference>
<sequence>KYQQLKTQNNVHTFYGYDIKQTSQKEKAQAIAKQFGDKVITYDEMKKEVDATNGILIFVTSFLGLAFLVAAGCIIYIKQMDETEDELSNFRILKRIGFTHTDMLKGLLLKITFNFGLPLLIAILHAVFAAIAFMKLMGNISFMPVIVVIVVYTLIYITFALIAFVHSNKLIKKTI</sequence>
<dbReference type="AlphaFoldDB" id="A0A6B0B7N6"/>
<dbReference type="EMBL" id="WPRH01000490">
    <property type="protein sequence ID" value="MVI55870.1"/>
    <property type="molecule type" value="Genomic_DNA"/>
</dbReference>
<gene>
    <name evidence="1" type="primary">vraE</name>
    <name evidence="1" type="ORF">GO793_08405</name>
</gene>